<reference evidence="2 3" key="1">
    <citation type="submission" date="2021-06" db="EMBL/GenBank/DDBJ databases">
        <title>Caerostris extrusa draft genome.</title>
        <authorList>
            <person name="Kono N."/>
            <person name="Arakawa K."/>
        </authorList>
    </citation>
    <scope>NUCLEOTIDE SEQUENCE [LARGE SCALE GENOMIC DNA]</scope>
</reference>
<dbReference type="AlphaFoldDB" id="A0AAV4M5A4"/>
<proteinExistence type="predicted"/>
<sequence>MSLYVYIYIDIYLRKVKTPTSTRNGGVEWGEWSGVEWRGVEWGGVGGGDFFSRKITLTTGLAGKERGERKVRKSKNKKSSRRRQCLA</sequence>
<protein>
    <submittedName>
        <fullName evidence="2">Uncharacterized protein</fullName>
    </submittedName>
</protein>
<feature type="compositionally biased region" description="Basic residues" evidence="1">
    <location>
        <begin position="69"/>
        <end position="87"/>
    </location>
</feature>
<keyword evidence="3" id="KW-1185">Reference proteome</keyword>
<feature type="region of interest" description="Disordered" evidence="1">
    <location>
        <begin position="64"/>
        <end position="87"/>
    </location>
</feature>
<dbReference type="EMBL" id="BPLR01019385">
    <property type="protein sequence ID" value="GIX67219.1"/>
    <property type="molecule type" value="Genomic_DNA"/>
</dbReference>
<dbReference type="Proteomes" id="UP001054945">
    <property type="component" value="Unassembled WGS sequence"/>
</dbReference>
<gene>
    <name evidence="2" type="ORF">CEXT_319791</name>
</gene>
<evidence type="ECO:0000313" key="3">
    <source>
        <dbReference type="Proteomes" id="UP001054945"/>
    </source>
</evidence>
<comment type="caution">
    <text evidence="2">The sequence shown here is derived from an EMBL/GenBank/DDBJ whole genome shotgun (WGS) entry which is preliminary data.</text>
</comment>
<name>A0AAV4M5A4_CAEEX</name>
<evidence type="ECO:0000313" key="2">
    <source>
        <dbReference type="EMBL" id="GIX67219.1"/>
    </source>
</evidence>
<evidence type="ECO:0000256" key="1">
    <source>
        <dbReference type="SAM" id="MobiDB-lite"/>
    </source>
</evidence>
<accession>A0AAV4M5A4</accession>
<organism evidence="2 3">
    <name type="scientific">Caerostris extrusa</name>
    <name type="common">Bark spider</name>
    <name type="synonym">Caerostris bankana</name>
    <dbReference type="NCBI Taxonomy" id="172846"/>
    <lineage>
        <taxon>Eukaryota</taxon>
        <taxon>Metazoa</taxon>
        <taxon>Ecdysozoa</taxon>
        <taxon>Arthropoda</taxon>
        <taxon>Chelicerata</taxon>
        <taxon>Arachnida</taxon>
        <taxon>Araneae</taxon>
        <taxon>Araneomorphae</taxon>
        <taxon>Entelegynae</taxon>
        <taxon>Araneoidea</taxon>
        <taxon>Araneidae</taxon>
        <taxon>Caerostris</taxon>
    </lineage>
</organism>